<sequence>MEPRKHVTETETNAAASAPYVDWAAIFAGAVIAVALGVLFTGFGAALGLTAVSAERGEGNGLVGFVISTLFIIVSMVAAYAAGGYIAGRLRRRTGTATRDETTVRDGLNGLVVWGLGVATSALMLGSVVSGLAAGAGNVASAGAQVAGSVAAGAADVAADATQAALPEESIAFEARALLRPQTLAPGAAGASSTTADVTAILANIVTTGELSDANRAYLVEVTSARTGLAPQEVEARVEEAVAAAQAARNDAAQLADEAETAARDAAETARISAILTAFLLTATALVAGVASYVAAVKGGRHRDEGRVFSGFSYLG</sequence>
<keyword evidence="1" id="KW-0175">Coiled coil</keyword>
<keyword evidence="2" id="KW-0812">Transmembrane</keyword>
<organism evidence="3 4">
    <name type="scientific">Pseudotabrizicola algicola</name>
    <dbReference type="NCBI Taxonomy" id="2709381"/>
    <lineage>
        <taxon>Bacteria</taxon>
        <taxon>Pseudomonadati</taxon>
        <taxon>Pseudomonadota</taxon>
        <taxon>Alphaproteobacteria</taxon>
        <taxon>Rhodobacterales</taxon>
        <taxon>Paracoccaceae</taxon>
        <taxon>Pseudotabrizicola</taxon>
    </lineage>
</organism>
<feature type="transmembrane region" description="Helical" evidence="2">
    <location>
        <begin position="108"/>
        <end position="129"/>
    </location>
</feature>
<reference evidence="3 4" key="1">
    <citation type="submission" date="2020-02" db="EMBL/GenBank/DDBJ databases">
        <title>Rhodobacter algicola sp. nov., isolated from microalga culture.</title>
        <authorList>
            <person name="Park C.-Y."/>
        </authorList>
    </citation>
    <scope>NUCLEOTIDE SEQUENCE [LARGE SCALE GENOMIC DNA]</scope>
    <source>
        <strain evidence="3 4">ETT8</strain>
    </source>
</reference>
<evidence type="ECO:0000256" key="1">
    <source>
        <dbReference type="SAM" id="Coils"/>
    </source>
</evidence>
<keyword evidence="2" id="KW-0472">Membrane</keyword>
<evidence type="ECO:0000313" key="4">
    <source>
        <dbReference type="Proteomes" id="UP000481421"/>
    </source>
</evidence>
<keyword evidence="2" id="KW-1133">Transmembrane helix</keyword>
<comment type="caution">
    <text evidence="3">The sequence shown here is derived from an EMBL/GenBank/DDBJ whole genome shotgun (WGS) entry which is preliminary data.</text>
</comment>
<accession>A0A6B3RTS2</accession>
<evidence type="ECO:0008006" key="5">
    <source>
        <dbReference type="Google" id="ProtNLM"/>
    </source>
</evidence>
<feature type="transmembrane region" description="Helical" evidence="2">
    <location>
        <begin position="274"/>
        <end position="297"/>
    </location>
</feature>
<evidence type="ECO:0000313" key="3">
    <source>
        <dbReference type="EMBL" id="NEX46482.1"/>
    </source>
</evidence>
<feature type="transmembrane region" description="Helical" evidence="2">
    <location>
        <begin position="20"/>
        <end position="49"/>
    </location>
</feature>
<dbReference type="EMBL" id="JAAIKE010000002">
    <property type="protein sequence ID" value="NEX46482.1"/>
    <property type="molecule type" value="Genomic_DNA"/>
</dbReference>
<evidence type="ECO:0000256" key="2">
    <source>
        <dbReference type="SAM" id="Phobius"/>
    </source>
</evidence>
<name>A0A6B3RTS2_9RHOB</name>
<keyword evidence="4" id="KW-1185">Reference proteome</keyword>
<protein>
    <recommendedName>
        <fullName evidence="5">PhnA-like protein</fullName>
    </recommendedName>
</protein>
<dbReference type="Proteomes" id="UP000481421">
    <property type="component" value="Unassembled WGS sequence"/>
</dbReference>
<feature type="transmembrane region" description="Helical" evidence="2">
    <location>
        <begin position="61"/>
        <end position="87"/>
    </location>
</feature>
<feature type="coiled-coil region" evidence="1">
    <location>
        <begin position="238"/>
        <end position="265"/>
    </location>
</feature>
<gene>
    <name evidence="3" type="ORF">G3572_09700</name>
</gene>
<dbReference type="AlphaFoldDB" id="A0A6B3RTS2"/>
<dbReference type="RefSeq" id="WP_164611170.1">
    <property type="nucleotide sequence ID" value="NZ_JAAIKE010000002.1"/>
</dbReference>
<proteinExistence type="predicted"/>